<dbReference type="InterPro" id="IPR013757">
    <property type="entry name" value="Topo_IIA_A_a_sf"/>
</dbReference>
<evidence type="ECO:0000256" key="1">
    <source>
        <dbReference type="ARBA" id="ARBA00000185"/>
    </source>
</evidence>
<dbReference type="GO" id="GO:0003918">
    <property type="term" value="F:DNA topoisomerase type II (double strand cut, ATP-hydrolyzing) activity"/>
    <property type="evidence" value="ECO:0007669"/>
    <property type="project" value="UniProtKB-EC"/>
</dbReference>
<dbReference type="Gene3D" id="3.30.1490.30">
    <property type="match status" value="1"/>
</dbReference>
<evidence type="ECO:0000256" key="6">
    <source>
        <dbReference type="ARBA" id="ARBA00022723"/>
    </source>
</evidence>
<dbReference type="SMART" id="SM00434">
    <property type="entry name" value="TOP4c"/>
    <property type="match status" value="1"/>
</dbReference>
<evidence type="ECO:0000256" key="4">
    <source>
        <dbReference type="ARBA" id="ARBA00011080"/>
    </source>
</evidence>
<comment type="cofactor">
    <cofactor evidence="2">
        <name>Ca(2+)</name>
        <dbReference type="ChEBI" id="CHEBI:29108"/>
    </cofactor>
</comment>
<keyword evidence="9" id="KW-0460">Magnesium</keyword>
<feature type="domain" description="Topo IIA-type catalytic" evidence="15">
    <location>
        <begin position="683"/>
        <end position="1116"/>
    </location>
</feature>
<dbReference type="InterPro" id="IPR006171">
    <property type="entry name" value="TOPRIM_dom"/>
</dbReference>
<dbReference type="PROSITE" id="PS00177">
    <property type="entry name" value="TOPOISOMERASE_II"/>
    <property type="match status" value="1"/>
</dbReference>
<dbReference type="InterPro" id="IPR020568">
    <property type="entry name" value="Ribosomal_Su5_D2-typ_SF"/>
</dbReference>
<keyword evidence="7" id="KW-0547">Nucleotide-binding</keyword>
<dbReference type="Gene3D" id="3.90.199.10">
    <property type="entry name" value="Topoisomerase II, domain 5"/>
    <property type="match status" value="1"/>
</dbReference>
<dbReference type="SUPFAM" id="SSF54211">
    <property type="entry name" value="Ribosomal protein S5 domain 2-like"/>
    <property type="match status" value="1"/>
</dbReference>
<dbReference type="PROSITE" id="PS52040">
    <property type="entry name" value="TOPO_IIA"/>
    <property type="match status" value="1"/>
</dbReference>
<evidence type="ECO:0000256" key="10">
    <source>
        <dbReference type="ARBA" id="ARBA00023029"/>
    </source>
</evidence>
<dbReference type="FunFam" id="3.90.199.10:FF:000002">
    <property type="entry name" value="DNA topoisomerase 2"/>
    <property type="match status" value="1"/>
</dbReference>
<dbReference type="InterPro" id="IPR001241">
    <property type="entry name" value="Topo_IIA"/>
</dbReference>
<organism evidence="16">
    <name type="scientific">viral metagenome</name>
    <dbReference type="NCBI Taxonomy" id="1070528"/>
    <lineage>
        <taxon>unclassified sequences</taxon>
        <taxon>metagenomes</taxon>
        <taxon>organismal metagenomes</taxon>
    </lineage>
</organism>
<dbReference type="GO" id="GO:0003677">
    <property type="term" value="F:DNA binding"/>
    <property type="evidence" value="ECO:0007669"/>
    <property type="project" value="UniProtKB-KW"/>
</dbReference>
<evidence type="ECO:0000256" key="8">
    <source>
        <dbReference type="ARBA" id="ARBA00022840"/>
    </source>
</evidence>
<dbReference type="Pfam" id="PF16898">
    <property type="entry name" value="TOPRIM_C"/>
    <property type="match status" value="1"/>
</dbReference>
<dbReference type="Gene3D" id="3.40.50.670">
    <property type="match status" value="1"/>
</dbReference>
<dbReference type="EMBL" id="MN740152">
    <property type="protein sequence ID" value="QHT89771.1"/>
    <property type="molecule type" value="Genomic_DNA"/>
</dbReference>
<dbReference type="Pfam" id="PF02518">
    <property type="entry name" value="HATPase_c"/>
    <property type="match status" value="1"/>
</dbReference>
<keyword evidence="8" id="KW-0067">ATP-binding</keyword>
<dbReference type="SUPFAM" id="SSF55874">
    <property type="entry name" value="ATPase domain of HSP90 chaperone/DNA topoisomerase II/histidine kinase"/>
    <property type="match status" value="1"/>
</dbReference>
<dbReference type="InterPro" id="IPR036890">
    <property type="entry name" value="HATPase_C_sf"/>
</dbReference>
<feature type="region of interest" description="Disordered" evidence="13">
    <location>
        <begin position="1134"/>
        <end position="1157"/>
    </location>
</feature>
<evidence type="ECO:0000256" key="13">
    <source>
        <dbReference type="SAM" id="MobiDB-lite"/>
    </source>
</evidence>
<evidence type="ECO:0000256" key="2">
    <source>
        <dbReference type="ARBA" id="ARBA00001913"/>
    </source>
</evidence>
<dbReference type="GO" id="GO:0005524">
    <property type="term" value="F:ATP binding"/>
    <property type="evidence" value="ECO:0007669"/>
    <property type="project" value="UniProtKB-KW"/>
</dbReference>
<dbReference type="PANTHER" id="PTHR10169:SF38">
    <property type="entry name" value="DNA TOPOISOMERASE 2"/>
    <property type="match status" value="1"/>
</dbReference>
<dbReference type="FunFam" id="3.40.50.670:FF:000001">
    <property type="entry name" value="DNA topoisomerase 2"/>
    <property type="match status" value="1"/>
</dbReference>
<sequence>MAAQYKKHTHREHILELPDTYIGSVETTDEHRWVYDSVAQKMTYKKVRFNPGLYKIFDEVVVNARDALVRSQTEAGKTPVKHISISCKDTSEGLLLSVENDGDGIPVEEHPKEKVYVPELIFGHLLTSGNYDKTEEKLVGGKNGYGSKLANIFSKRFSISIVDSKKGLRYNQTWRTNMSICEKPLVKKASAAKGTVLCEFIPDLARFLGVSEDGKTVSADMLAVLNTRALELAALVGKDVKVTWNGETISTNSFEKFVKLFIGTSDAIVAYERAGPRWEVAAVLARSLYDNEGQEEKHISFVNAINTRKGGKHVDHVSKHILGEICDVALKKRKLTLKPGQIKDSVVFFVNASIVNPSFDSQTKETLTTTSSKFGSTPVFGGKLVEGLIKAGVLDEAQAIADAKSAKDAKKTDGSKRRTIRGLPKLEDALWAGTPKSGECTLILTEGDSAATSAIAGLKVVGREKWGIYPLRGKLLNVRDVSTKKATDNKELSEIKKILGLEHGRKYKDVRDLRYGRVMIMSDQDVDGFHIRGLLMNLFHSEWPSLMKIGMLCCLITPLLKATKGGKTVAFYSESEYEAWKLSAAGSAPGWKTKYYKGLGTSTPAEAREWFEDLHDIKYLYDDKTDESMELAFSKSKADARKTWLGTYNPKNYLDPSGREVPYTDFVHKELIHFSNADNIRSIPNVMDGLKPSQRKILWAAFKRNLRSEIRVAQLAGYVSEQAAYHHGETSLTGAITAMAQTFVGSNNINLLVPVGQFGSRLLGGKDAASPRYIQTYLEPIVDTIYKKDDSPVLTYVDDDGTKVEPETYYPVLPMLLVNGSIGIGTGFSTDVPPFHPLQLVQNLRCRLRGEVETLAPVTLDPWWFGFKGKTMRQGTGVWSTHGLYVFDDTKMTVTVTELPVGTWSKDYKTFLDEICAVEGSEAILKGFDDLYNDVDVKFVLYFDHNSYYGWKSDIAGFEKKFQLVNTHRCTNMVAFDATNKLRKFASVGEILEHYYEKRLNVYENRRLYQIGLLEAEEIETDARMRFIIAVLEQRIVIARATDEAIVAAIRKEKLPPISLPMDGANIKAYEYLLRLRMDRMKASAVAEAEAELVGLRAKITALKGSTAGSLWISDLADFEKKWTQYANERQETGAIAEAAGTKKTTVKKPRVTKSSA</sequence>
<evidence type="ECO:0000256" key="12">
    <source>
        <dbReference type="ARBA" id="ARBA00023235"/>
    </source>
</evidence>
<comment type="cofactor">
    <cofactor evidence="3">
        <name>Mg(2+)</name>
        <dbReference type="ChEBI" id="CHEBI:18420"/>
    </cofactor>
</comment>
<comment type="catalytic activity">
    <reaction evidence="1">
        <text>ATP-dependent breakage, passage and rejoining of double-stranded DNA.</text>
        <dbReference type="EC" id="5.6.2.2"/>
    </reaction>
</comment>
<name>A0A6C0I9S2_9ZZZZ</name>
<keyword evidence="11" id="KW-0238">DNA-binding</keyword>
<dbReference type="PROSITE" id="PS50880">
    <property type="entry name" value="TOPRIM"/>
    <property type="match status" value="1"/>
</dbReference>
<dbReference type="GO" id="GO:0000819">
    <property type="term" value="P:sister chromatid segregation"/>
    <property type="evidence" value="ECO:0007669"/>
    <property type="project" value="TreeGrafter"/>
</dbReference>
<accession>A0A6C0I9S2</accession>
<dbReference type="GO" id="GO:0006265">
    <property type="term" value="P:DNA topological change"/>
    <property type="evidence" value="ECO:0007669"/>
    <property type="project" value="InterPro"/>
</dbReference>
<keyword evidence="12" id="KW-0413">Isomerase</keyword>
<evidence type="ECO:0000256" key="5">
    <source>
        <dbReference type="ARBA" id="ARBA00012895"/>
    </source>
</evidence>
<reference evidence="16" key="1">
    <citation type="journal article" date="2020" name="Nature">
        <title>Giant virus diversity and host interactions through global metagenomics.</title>
        <authorList>
            <person name="Schulz F."/>
            <person name="Roux S."/>
            <person name="Paez-Espino D."/>
            <person name="Jungbluth S."/>
            <person name="Walsh D.A."/>
            <person name="Denef V.J."/>
            <person name="McMahon K.D."/>
            <person name="Konstantinidis K.T."/>
            <person name="Eloe-Fadrosh E.A."/>
            <person name="Kyrpides N.C."/>
            <person name="Woyke T."/>
        </authorList>
    </citation>
    <scope>NUCLEOTIDE SEQUENCE</scope>
    <source>
        <strain evidence="16">GVMAG-M-3300023184-62</strain>
    </source>
</reference>
<dbReference type="InterPro" id="IPR002205">
    <property type="entry name" value="Topo_IIA_dom_A"/>
</dbReference>
<dbReference type="InterPro" id="IPR013759">
    <property type="entry name" value="Topo_IIA_B_C"/>
</dbReference>
<protein>
    <recommendedName>
        <fullName evidence="5">DNA topoisomerase (ATP-hydrolyzing)</fullName>
        <ecNumber evidence="5">5.6.2.2</ecNumber>
    </recommendedName>
</protein>
<dbReference type="Pfam" id="PF01751">
    <property type="entry name" value="Toprim"/>
    <property type="match status" value="1"/>
</dbReference>
<dbReference type="PRINTS" id="PR01158">
    <property type="entry name" value="TOPISMRASEII"/>
</dbReference>
<dbReference type="InterPro" id="IPR018522">
    <property type="entry name" value="TopoIIA_CS"/>
</dbReference>
<dbReference type="InterPro" id="IPR050634">
    <property type="entry name" value="DNA_Topoisomerase_II"/>
</dbReference>
<proteinExistence type="inferred from homology"/>
<dbReference type="SMART" id="SM00433">
    <property type="entry name" value="TOP2c"/>
    <property type="match status" value="1"/>
</dbReference>
<dbReference type="InterPro" id="IPR001154">
    <property type="entry name" value="TopoII_euk"/>
</dbReference>
<keyword evidence="10" id="KW-0799">Topoisomerase</keyword>
<dbReference type="Gene3D" id="1.10.268.10">
    <property type="entry name" value="Topoisomerase, domain 3"/>
    <property type="match status" value="1"/>
</dbReference>
<dbReference type="SUPFAM" id="SSF56719">
    <property type="entry name" value="Type II DNA topoisomerase"/>
    <property type="match status" value="1"/>
</dbReference>
<dbReference type="GO" id="GO:0005634">
    <property type="term" value="C:nucleus"/>
    <property type="evidence" value="ECO:0007669"/>
    <property type="project" value="TreeGrafter"/>
</dbReference>
<dbReference type="InterPro" id="IPR013506">
    <property type="entry name" value="Topo_IIA_bsu_dom2"/>
</dbReference>
<evidence type="ECO:0000259" key="14">
    <source>
        <dbReference type="PROSITE" id="PS50880"/>
    </source>
</evidence>
<dbReference type="InterPro" id="IPR014721">
    <property type="entry name" value="Ribsml_uS5_D2-typ_fold_subgr"/>
</dbReference>
<evidence type="ECO:0000259" key="15">
    <source>
        <dbReference type="PROSITE" id="PS52040"/>
    </source>
</evidence>
<evidence type="ECO:0000256" key="3">
    <source>
        <dbReference type="ARBA" id="ARBA00001946"/>
    </source>
</evidence>
<dbReference type="InterPro" id="IPR003594">
    <property type="entry name" value="HATPase_dom"/>
</dbReference>
<keyword evidence="6" id="KW-0479">Metal-binding</keyword>
<dbReference type="Gene3D" id="3.30.230.10">
    <property type="match status" value="1"/>
</dbReference>
<dbReference type="InterPro" id="IPR013758">
    <property type="entry name" value="Topo_IIA_A/C_ab"/>
</dbReference>
<evidence type="ECO:0000256" key="7">
    <source>
        <dbReference type="ARBA" id="ARBA00022741"/>
    </source>
</evidence>
<evidence type="ECO:0000256" key="11">
    <source>
        <dbReference type="ARBA" id="ARBA00023125"/>
    </source>
</evidence>
<feature type="compositionally biased region" description="Basic residues" evidence="13">
    <location>
        <begin position="1145"/>
        <end position="1157"/>
    </location>
</feature>
<dbReference type="PANTHER" id="PTHR10169">
    <property type="entry name" value="DNA TOPOISOMERASE/GYRASE"/>
    <property type="match status" value="1"/>
</dbReference>
<dbReference type="Pfam" id="PF00204">
    <property type="entry name" value="DNA_gyraseB"/>
    <property type="match status" value="1"/>
</dbReference>
<evidence type="ECO:0000313" key="16">
    <source>
        <dbReference type="EMBL" id="QHT89771.1"/>
    </source>
</evidence>
<dbReference type="Gene3D" id="3.30.1360.40">
    <property type="match status" value="1"/>
</dbReference>
<dbReference type="EC" id="5.6.2.2" evidence="5"/>
<dbReference type="Pfam" id="PF00521">
    <property type="entry name" value="DNA_topoisoIV"/>
    <property type="match status" value="1"/>
</dbReference>
<dbReference type="InterPro" id="IPR013760">
    <property type="entry name" value="Topo_IIA-like_dom_sf"/>
</dbReference>
<dbReference type="AlphaFoldDB" id="A0A6C0I9S2"/>
<comment type="similarity">
    <text evidence="4">Belongs to the type II topoisomerase family.</text>
</comment>
<dbReference type="PRINTS" id="PR00418">
    <property type="entry name" value="TPI2FAMILY"/>
</dbReference>
<feature type="domain" description="Toprim" evidence="14">
    <location>
        <begin position="440"/>
        <end position="575"/>
    </location>
</feature>
<dbReference type="InterPro" id="IPR031660">
    <property type="entry name" value="TOPRIM_C"/>
</dbReference>
<dbReference type="GO" id="GO:0046872">
    <property type="term" value="F:metal ion binding"/>
    <property type="evidence" value="ECO:0007669"/>
    <property type="project" value="UniProtKB-KW"/>
</dbReference>
<dbReference type="Gene3D" id="3.30.565.10">
    <property type="entry name" value="Histidine kinase-like ATPase, C-terminal domain"/>
    <property type="match status" value="1"/>
</dbReference>
<dbReference type="GO" id="GO:0000712">
    <property type="term" value="P:resolution of meiotic recombination intermediates"/>
    <property type="evidence" value="ECO:0007669"/>
    <property type="project" value="TreeGrafter"/>
</dbReference>
<evidence type="ECO:0000256" key="9">
    <source>
        <dbReference type="ARBA" id="ARBA00022842"/>
    </source>
</evidence>